<feature type="modified residue" description="4-aspartylphosphate" evidence="2">
    <location>
        <position position="54"/>
    </location>
</feature>
<proteinExistence type="predicted"/>
<reference evidence="5 6" key="1">
    <citation type="submission" date="2023-01" db="EMBL/GenBank/DDBJ databases">
        <authorList>
            <person name="Yoon J.-W."/>
        </authorList>
    </citation>
    <scope>NUCLEOTIDE SEQUENCE [LARGE SCALE GENOMIC DNA]</scope>
    <source>
        <strain evidence="5 6">KMU-50</strain>
    </source>
</reference>
<dbReference type="SMART" id="SM00448">
    <property type="entry name" value="REC"/>
    <property type="match status" value="1"/>
</dbReference>
<comment type="caution">
    <text evidence="5">The sequence shown here is derived from an EMBL/GenBank/DDBJ whole genome shotgun (WGS) entry which is preliminary data.</text>
</comment>
<sequence length="369" mass="41122">MKILAVDDDKIALQLLEEALSSCGYDDVVTCDSGAKAFELILDDLDHFDCFLFDVQMPGMSGIDLCKEVRGLHEYDEVPIIMVTAMSEKRYIDQAFAAGATDYLTKPYAVFEVGARIGLVEKLSGERRAVSESTSVIELLIKELDKATRHGLDAPIELRGVENVLNYPAFENYLTQLSRGVFHMSSMFAIKLRDAETLHACLPPLEFKEVLRRSAKVILDKLEEFDTFLTYRGDGVFVGIQPRNGAKELASLGDEINVDLQADDPMAPPELPESAILIVGEPVVAKFLARPGSLENLHSAIANVEKKAKEKKTAESANKVETFDDVWPPTRQAQDEQELRVEYDELLKAALEEYETLGEFPKSTRTVNR</sequence>
<evidence type="ECO:0000256" key="2">
    <source>
        <dbReference type="PROSITE-ProRule" id="PRU00169"/>
    </source>
</evidence>
<dbReference type="PANTHER" id="PTHR44591">
    <property type="entry name" value="STRESS RESPONSE REGULATOR PROTEIN 1"/>
    <property type="match status" value="1"/>
</dbReference>
<name>A0ABT4W2D9_9RHOB</name>
<dbReference type="Gene3D" id="3.40.50.2300">
    <property type="match status" value="1"/>
</dbReference>
<dbReference type="SUPFAM" id="SSF52172">
    <property type="entry name" value="CheY-like"/>
    <property type="match status" value="1"/>
</dbReference>
<keyword evidence="6" id="KW-1185">Reference proteome</keyword>
<dbReference type="InterPro" id="IPR011006">
    <property type="entry name" value="CheY-like_superfamily"/>
</dbReference>
<keyword evidence="3" id="KW-0175">Coiled coil</keyword>
<dbReference type="RefSeq" id="WP_271054347.1">
    <property type="nucleotide sequence ID" value="NZ_JAQIIO010000005.1"/>
</dbReference>
<dbReference type="InterPro" id="IPR050595">
    <property type="entry name" value="Bact_response_regulator"/>
</dbReference>
<keyword evidence="1 2" id="KW-0597">Phosphoprotein</keyword>
<dbReference type="EMBL" id="JAQIIO010000005">
    <property type="protein sequence ID" value="MDA5094641.1"/>
    <property type="molecule type" value="Genomic_DNA"/>
</dbReference>
<evidence type="ECO:0000313" key="5">
    <source>
        <dbReference type="EMBL" id="MDA5094641.1"/>
    </source>
</evidence>
<feature type="coiled-coil region" evidence="3">
    <location>
        <begin position="294"/>
        <end position="353"/>
    </location>
</feature>
<dbReference type="InterPro" id="IPR001789">
    <property type="entry name" value="Sig_transdc_resp-reg_receiver"/>
</dbReference>
<dbReference type="Pfam" id="PF00072">
    <property type="entry name" value="Response_reg"/>
    <property type="match status" value="1"/>
</dbReference>
<evidence type="ECO:0000256" key="3">
    <source>
        <dbReference type="SAM" id="Coils"/>
    </source>
</evidence>
<evidence type="ECO:0000313" key="6">
    <source>
        <dbReference type="Proteomes" id="UP001528040"/>
    </source>
</evidence>
<gene>
    <name evidence="5" type="ORF">O2N63_11150</name>
</gene>
<accession>A0ABT4W2D9</accession>
<feature type="domain" description="Response regulatory" evidence="4">
    <location>
        <begin position="2"/>
        <end position="121"/>
    </location>
</feature>
<evidence type="ECO:0000259" key="4">
    <source>
        <dbReference type="PROSITE" id="PS50110"/>
    </source>
</evidence>
<dbReference type="PROSITE" id="PS50110">
    <property type="entry name" value="RESPONSE_REGULATORY"/>
    <property type="match status" value="1"/>
</dbReference>
<organism evidence="5 6">
    <name type="scientific">Aliiroseovarius salicola</name>
    <dbReference type="NCBI Taxonomy" id="3009082"/>
    <lineage>
        <taxon>Bacteria</taxon>
        <taxon>Pseudomonadati</taxon>
        <taxon>Pseudomonadota</taxon>
        <taxon>Alphaproteobacteria</taxon>
        <taxon>Rhodobacterales</taxon>
        <taxon>Paracoccaceae</taxon>
        <taxon>Aliiroseovarius</taxon>
    </lineage>
</organism>
<dbReference type="Proteomes" id="UP001528040">
    <property type="component" value="Unassembled WGS sequence"/>
</dbReference>
<protein>
    <submittedName>
        <fullName evidence="5">Response regulator</fullName>
    </submittedName>
</protein>
<evidence type="ECO:0000256" key="1">
    <source>
        <dbReference type="ARBA" id="ARBA00022553"/>
    </source>
</evidence>
<dbReference type="PANTHER" id="PTHR44591:SF3">
    <property type="entry name" value="RESPONSE REGULATORY DOMAIN-CONTAINING PROTEIN"/>
    <property type="match status" value="1"/>
</dbReference>